<dbReference type="InterPro" id="IPR006439">
    <property type="entry name" value="HAD-SF_hydro_IA"/>
</dbReference>
<evidence type="ECO:0000256" key="4">
    <source>
        <dbReference type="ARBA" id="ARBA00022842"/>
    </source>
</evidence>
<keyword evidence="4" id="KW-0460">Magnesium</keyword>
<reference evidence="5 6" key="1">
    <citation type="submission" date="2018-04" db="EMBL/GenBank/DDBJ databases">
        <title>Genomic Encyclopedia of Archaeal and Bacterial Type Strains, Phase II (KMG-II): from individual species to whole genera.</title>
        <authorList>
            <person name="Goeker M."/>
        </authorList>
    </citation>
    <scope>NUCLEOTIDE SEQUENCE [LARGE SCALE GENOMIC DNA]</scope>
    <source>
        <strain evidence="5 6">DSM 5822</strain>
    </source>
</reference>
<dbReference type="AlphaFoldDB" id="A0A2T5J0X5"/>
<dbReference type="InterPro" id="IPR036412">
    <property type="entry name" value="HAD-like_sf"/>
</dbReference>
<sequence length="211" mass="23817">MIKAVIFDMDGVLIEAKEWHYEALNRALELFGYSISRYDHLTTFDGLPTKKKLEMLSVQAGLPTALHSFINEMKQIYTMEIVYTQCKPRFNHEHALSTLKSMGYKLAVASNSIAQTVHVMMDRSHLAKYLDIQISNEHVKQAKPHPEMYLKAISDLGLTPQECLILEDNENGIRAAKASGAHLLVVQDVSDVNFDNILARIQQIEQGETAC</sequence>
<dbReference type="GO" id="GO:0046872">
    <property type="term" value="F:metal ion binding"/>
    <property type="evidence" value="ECO:0007669"/>
    <property type="project" value="UniProtKB-KW"/>
</dbReference>
<keyword evidence="6" id="KW-1185">Reference proteome</keyword>
<dbReference type="Pfam" id="PF13419">
    <property type="entry name" value="HAD_2"/>
    <property type="match status" value="1"/>
</dbReference>
<evidence type="ECO:0000256" key="2">
    <source>
        <dbReference type="ARBA" id="ARBA00006171"/>
    </source>
</evidence>
<evidence type="ECO:0000256" key="1">
    <source>
        <dbReference type="ARBA" id="ARBA00001946"/>
    </source>
</evidence>
<dbReference type="EMBL" id="QAON01000004">
    <property type="protein sequence ID" value="PTQ90041.1"/>
    <property type="molecule type" value="Genomic_DNA"/>
</dbReference>
<comment type="cofactor">
    <cofactor evidence="1">
        <name>Mg(2+)</name>
        <dbReference type="ChEBI" id="CHEBI:18420"/>
    </cofactor>
</comment>
<comment type="caution">
    <text evidence="5">The sequence shown here is derived from an EMBL/GenBank/DDBJ whole genome shotgun (WGS) entry which is preliminary data.</text>
</comment>
<accession>A0A2T5J0X5</accession>
<dbReference type="Gene3D" id="3.40.50.1000">
    <property type="entry name" value="HAD superfamily/HAD-like"/>
    <property type="match status" value="1"/>
</dbReference>
<dbReference type="SFLD" id="SFLDG01129">
    <property type="entry name" value="C1.5:_HAD__Beta-PGM__Phosphata"/>
    <property type="match status" value="1"/>
</dbReference>
<dbReference type="InterPro" id="IPR023198">
    <property type="entry name" value="PGP-like_dom2"/>
</dbReference>
<keyword evidence="3" id="KW-0479">Metal-binding</keyword>
<dbReference type="InterPro" id="IPR023214">
    <property type="entry name" value="HAD_sf"/>
</dbReference>
<comment type="similarity">
    <text evidence="2">Belongs to the HAD-like hydrolase superfamily. CbbY/CbbZ/Gph/YieH family.</text>
</comment>
<gene>
    <name evidence="5" type="ORF">C8N29_10479</name>
</gene>
<evidence type="ECO:0000313" key="6">
    <source>
        <dbReference type="Proteomes" id="UP000244223"/>
    </source>
</evidence>
<dbReference type="Proteomes" id="UP000244223">
    <property type="component" value="Unassembled WGS sequence"/>
</dbReference>
<dbReference type="InterPro" id="IPR041492">
    <property type="entry name" value="HAD_2"/>
</dbReference>
<protein>
    <submittedName>
        <fullName evidence="5">HAD superfamily hydrolase (TIGR01509 family)</fullName>
    </submittedName>
</protein>
<dbReference type="RefSeq" id="WP_107865040.1">
    <property type="nucleotide sequence ID" value="NZ_QAON01000004.1"/>
</dbReference>
<evidence type="ECO:0000313" key="5">
    <source>
        <dbReference type="EMBL" id="PTQ90041.1"/>
    </source>
</evidence>
<dbReference type="SFLD" id="SFLDS00003">
    <property type="entry name" value="Haloacid_Dehalogenase"/>
    <property type="match status" value="1"/>
</dbReference>
<dbReference type="SUPFAM" id="SSF56784">
    <property type="entry name" value="HAD-like"/>
    <property type="match status" value="1"/>
</dbReference>
<dbReference type="NCBIfam" id="TIGR01509">
    <property type="entry name" value="HAD-SF-IA-v3"/>
    <property type="match status" value="1"/>
</dbReference>
<evidence type="ECO:0000256" key="3">
    <source>
        <dbReference type="ARBA" id="ARBA00022723"/>
    </source>
</evidence>
<dbReference type="OrthoDB" id="9797743at2"/>
<dbReference type="InterPro" id="IPR051600">
    <property type="entry name" value="Beta-PGM-like"/>
</dbReference>
<dbReference type="Gene3D" id="1.10.150.240">
    <property type="entry name" value="Putative phosphatase, domain 2"/>
    <property type="match status" value="1"/>
</dbReference>
<organism evidence="5 6">
    <name type="scientific">Agitococcus lubricus</name>
    <dbReference type="NCBI Taxonomy" id="1077255"/>
    <lineage>
        <taxon>Bacteria</taxon>
        <taxon>Pseudomonadati</taxon>
        <taxon>Pseudomonadota</taxon>
        <taxon>Gammaproteobacteria</taxon>
        <taxon>Moraxellales</taxon>
        <taxon>Moraxellaceae</taxon>
        <taxon>Agitococcus</taxon>
    </lineage>
</organism>
<proteinExistence type="inferred from homology"/>
<dbReference type="GO" id="GO:0016787">
    <property type="term" value="F:hydrolase activity"/>
    <property type="evidence" value="ECO:0007669"/>
    <property type="project" value="UniProtKB-KW"/>
</dbReference>
<keyword evidence="5" id="KW-0378">Hydrolase</keyword>
<name>A0A2T5J0X5_9GAMM</name>
<dbReference type="PANTHER" id="PTHR46193">
    <property type="entry name" value="6-PHOSPHOGLUCONATE PHOSPHATASE"/>
    <property type="match status" value="1"/>
</dbReference>
<dbReference type="PANTHER" id="PTHR46193:SF9">
    <property type="entry name" value="HALOACID DEHALOGENASE-LIKE HYDROLASE DOMAIN-CONTAINING PROTEIN SGPP"/>
    <property type="match status" value="1"/>
</dbReference>